<comment type="similarity">
    <text evidence="1">Belongs to the antirestriction protein family.</text>
</comment>
<geneLocation type="plasmid" evidence="2">
    <name>pVb1636</name>
</geneLocation>
<dbReference type="Gene3D" id="3.30.70.3580">
    <property type="entry name" value="Antirestriction protein"/>
    <property type="match status" value="1"/>
</dbReference>
<dbReference type="InterPro" id="IPR042297">
    <property type="entry name" value="Antirestriction_sf"/>
</dbReference>
<reference evidence="3 4" key="2">
    <citation type="submission" date="2020-04" db="EMBL/GenBank/DDBJ databases">
        <title>Whole-genome sequencing of Vibrio spp. from China reveals different genetic environments of blaCTX-M-14 among diverse lineages.</title>
        <authorList>
            <person name="Zheng Z."/>
            <person name="Ye L."/>
            <person name="Chen S."/>
        </authorList>
    </citation>
    <scope>NUCLEOTIDE SEQUENCE [LARGE SCALE GENOMIC DNA]</scope>
    <source>
        <strain evidence="3 4">Vb1636</strain>
    </source>
</reference>
<accession>A0A510BQ82</accession>
<evidence type="ECO:0000313" key="2">
    <source>
        <dbReference type="EMBL" id="AXQ85590.1"/>
    </source>
</evidence>
<proteinExistence type="inferred from homology"/>
<reference evidence="2" key="1">
    <citation type="submission" date="2018-06" db="EMBL/GenBank/DDBJ databases">
        <title>Genetic characterization of a blaCTX-M-14-carrying plasmid in Vibrio alginolyticus.</title>
        <authorList>
            <person name="Zheng Z."/>
            <person name="Li R."/>
            <person name="Chen S."/>
        </authorList>
    </citation>
    <scope>NUCLEOTIDE SEQUENCE</scope>
    <source>
        <strain evidence="2">Vb1636</strain>
        <plasmid evidence="2">pVb1636</plasmid>
    </source>
</reference>
<dbReference type="Proteomes" id="UP000565155">
    <property type="component" value="Unassembled WGS sequence"/>
</dbReference>
<dbReference type="AlphaFoldDB" id="A0A510BQ82"/>
<protein>
    <submittedName>
        <fullName evidence="2 3">Antirestriction protein</fullName>
    </submittedName>
</protein>
<dbReference type="Pfam" id="PF03230">
    <property type="entry name" value="Antirestrict"/>
    <property type="match status" value="1"/>
</dbReference>
<evidence type="ECO:0000313" key="4">
    <source>
        <dbReference type="Proteomes" id="UP000565155"/>
    </source>
</evidence>
<dbReference type="EMBL" id="MH548371">
    <property type="protein sequence ID" value="AXQ85590.1"/>
    <property type="molecule type" value="Genomic_DNA"/>
</dbReference>
<dbReference type="EMBL" id="JABCMA010000029">
    <property type="protein sequence ID" value="NMR75815.1"/>
    <property type="molecule type" value="Genomic_DNA"/>
</dbReference>
<dbReference type="RefSeq" id="WP_012774840.1">
    <property type="nucleotide sequence ID" value="NZ_JABCMA010000029.1"/>
</dbReference>
<gene>
    <name evidence="2" type="primary">klcA</name>
    <name evidence="3" type="ORF">HKB35_19575</name>
</gene>
<name>A0A510BQ82_VIBAL</name>
<dbReference type="InterPro" id="IPR004914">
    <property type="entry name" value="Antirestrict"/>
</dbReference>
<keyword evidence="2" id="KW-0614">Plasmid</keyword>
<evidence type="ECO:0000256" key="1">
    <source>
        <dbReference type="ARBA" id="ARBA00008618"/>
    </source>
</evidence>
<sequence length="144" mass="16122">MNSINEITLIVASKVALSDRLSFYPTFFGSRFMMRGEAYVMGYMTKFSEDYDGGYWDFYSLSNGGYYMAPNMDTSLFLEISSNWFSGEMSADAAGIIATLFALGQLAGESEGTALGDRFITLYHLLRDFAKEHKESSLILRAID</sequence>
<evidence type="ECO:0000313" key="3">
    <source>
        <dbReference type="EMBL" id="NMR75815.1"/>
    </source>
</evidence>
<organism evidence="2">
    <name type="scientific">Vibrio alginolyticus</name>
    <dbReference type="NCBI Taxonomy" id="663"/>
    <lineage>
        <taxon>Bacteria</taxon>
        <taxon>Pseudomonadati</taxon>
        <taxon>Pseudomonadota</taxon>
        <taxon>Gammaproteobacteria</taxon>
        <taxon>Vibrionales</taxon>
        <taxon>Vibrionaceae</taxon>
        <taxon>Vibrio</taxon>
    </lineage>
</organism>